<dbReference type="EMBL" id="JBBHJY010000003">
    <property type="protein sequence ID" value="MEJ6010060.1"/>
    <property type="molecule type" value="Genomic_DNA"/>
</dbReference>
<evidence type="ECO:0000313" key="2">
    <source>
        <dbReference type="EMBL" id="MEJ6010060.1"/>
    </source>
</evidence>
<dbReference type="InterPro" id="IPR023606">
    <property type="entry name" value="CoA-Trfase_III_dom_1_sf"/>
</dbReference>
<accession>A0ABU8S8A2</accession>
<protein>
    <submittedName>
        <fullName evidence="2">CoA transferase</fullName>
    </submittedName>
</protein>
<dbReference type="GO" id="GO:0016740">
    <property type="term" value="F:transferase activity"/>
    <property type="evidence" value="ECO:0007669"/>
    <property type="project" value="UniProtKB-KW"/>
</dbReference>
<dbReference type="RefSeq" id="WP_339966478.1">
    <property type="nucleotide sequence ID" value="NZ_JBBHJY010000003.1"/>
</dbReference>
<evidence type="ECO:0000313" key="3">
    <source>
        <dbReference type="Proteomes" id="UP001379235"/>
    </source>
</evidence>
<keyword evidence="1 2" id="KW-0808">Transferase</keyword>
<sequence length="379" mass="41121">MSALKGLVIIELAERVCGEYCGKLIADFGAEVIKVERPGGSPTRRMGPFKDGQPGPERSALFAYLNTNKKSVVLDPADSGDRAKLEALLARADALVDDHANPLFSPEDLSTRFPRLVHCLITPFGQGAPADYQQARSLNVINAGGWAYHSPSETPADKPPLKGAGRFLADYEAGIDAALCVLSSLLRQRRSGSGQFIDISEVEVQVNRVDTVLDRMLAGEQEPSKARTAYDMGGPATSFACADGYLYIFMTTKAHWKGLIALMGAPEWVQDFPEDWLEFHCTADRVALFRQHFALWAKDQHKHVVSVEGQKLGVTIVPVNSAADLPGNEQFQHRGFFQSLTHPVLGEALYPTAGYKLSATPVQLHSAAPALGQHNGEAV</sequence>
<dbReference type="InterPro" id="IPR050483">
    <property type="entry name" value="CoA-transferase_III_domain"/>
</dbReference>
<organism evidence="2 3">
    <name type="scientific">Novosphingobium aquae</name>
    <dbReference type="NCBI Taxonomy" id="3133435"/>
    <lineage>
        <taxon>Bacteria</taxon>
        <taxon>Pseudomonadati</taxon>
        <taxon>Pseudomonadota</taxon>
        <taxon>Alphaproteobacteria</taxon>
        <taxon>Sphingomonadales</taxon>
        <taxon>Sphingomonadaceae</taxon>
        <taxon>Novosphingobium</taxon>
    </lineage>
</organism>
<dbReference type="PANTHER" id="PTHR48207">
    <property type="entry name" value="SUCCINATE--HYDROXYMETHYLGLUTARATE COA-TRANSFERASE"/>
    <property type="match status" value="1"/>
</dbReference>
<gene>
    <name evidence="2" type="ORF">WG900_09005</name>
</gene>
<dbReference type="Proteomes" id="UP001379235">
    <property type="component" value="Unassembled WGS sequence"/>
</dbReference>
<comment type="caution">
    <text evidence="2">The sequence shown here is derived from an EMBL/GenBank/DDBJ whole genome shotgun (WGS) entry which is preliminary data.</text>
</comment>
<dbReference type="InterPro" id="IPR003673">
    <property type="entry name" value="CoA-Trfase_fam_III"/>
</dbReference>
<dbReference type="Gene3D" id="3.40.50.10540">
    <property type="entry name" value="Crotonobetainyl-coa:carnitine coa-transferase, domain 1"/>
    <property type="match status" value="1"/>
</dbReference>
<proteinExistence type="predicted"/>
<keyword evidence="3" id="KW-1185">Reference proteome</keyword>
<name>A0ABU8S8A2_9SPHN</name>
<evidence type="ECO:0000256" key="1">
    <source>
        <dbReference type="ARBA" id="ARBA00022679"/>
    </source>
</evidence>
<dbReference type="SUPFAM" id="SSF89796">
    <property type="entry name" value="CoA-transferase family III (CaiB/BaiF)"/>
    <property type="match status" value="1"/>
</dbReference>
<dbReference type="PANTHER" id="PTHR48207:SF3">
    <property type="entry name" value="SUCCINATE--HYDROXYMETHYLGLUTARATE COA-TRANSFERASE"/>
    <property type="match status" value="1"/>
</dbReference>
<dbReference type="Pfam" id="PF02515">
    <property type="entry name" value="CoA_transf_3"/>
    <property type="match status" value="1"/>
</dbReference>
<dbReference type="Gene3D" id="3.30.1540.10">
    <property type="entry name" value="formyl-coa transferase, domain 3"/>
    <property type="match status" value="1"/>
</dbReference>
<dbReference type="InterPro" id="IPR044855">
    <property type="entry name" value="CoA-Trfase_III_dom3_sf"/>
</dbReference>
<reference evidence="2 3" key="1">
    <citation type="submission" date="2024-03" db="EMBL/GenBank/DDBJ databases">
        <authorList>
            <person name="Jo J.-H."/>
        </authorList>
    </citation>
    <scope>NUCLEOTIDE SEQUENCE [LARGE SCALE GENOMIC DNA]</scope>
    <source>
        <strain evidence="2 3">AS3R-12</strain>
    </source>
</reference>